<accession>A0A645EQE6</accession>
<organism evidence="1">
    <name type="scientific">bioreactor metagenome</name>
    <dbReference type="NCBI Taxonomy" id="1076179"/>
    <lineage>
        <taxon>unclassified sequences</taxon>
        <taxon>metagenomes</taxon>
        <taxon>ecological metagenomes</taxon>
    </lineage>
</organism>
<reference evidence="1" key="1">
    <citation type="submission" date="2019-08" db="EMBL/GenBank/DDBJ databases">
        <authorList>
            <person name="Kucharzyk K."/>
            <person name="Murdoch R.W."/>
            <person name="Higgins S."/>
            <person name="Loffler F."/>
        </authorList>
    </citation>
    <scope>NUCLEOTIDE SEQUENCE</scope>
</reference>
<proteinExistence type="predicted"/>
<protein>
    <submittedName>
        <fullName evidence="1">Uncharacterized protein</fullName>
    </submittedName>
</protein>
<sequence length="88" mass="10436">MLYEDGIYYTVIRAVSGNEEYENRKDYIFGKINIDKKSSVLKDYLYETIRKNDNIAQSLKKADTENSAKRLDELTEYQIMCKEVYECL</sequence>
<dbReference type="Gene3D" id="1.10.287.1890">
    <property type="match status" value="1"/>
</dbReference>
<dbReference type="AlphaFoldDB" id="A0A645EQE6"/>
<comment type="caution">
    <text evidence="1">The sequence shown here is derived from an EMBL/GenBank/DDBJ whole genome shotgun (WGS) entry which is preliminary data.</text>
</comment>
<dbReference type="EMBL" id="VSSQ01048704">
    <property type="protein sequence ID" value="MPN02753.1"/>
    <property type="molecule type" value="Genomic_DNA"/>
</dbReference>
<evidence type="ECO:0000313" key="1">
    <source>
        <dbReference type="EMBL" id="MPN02753.1"/>
    </source>
</evidence>
<gene>
    <name evidence="1" type="ORF">SDC9_149969</name>
</gene>
<name>A0A645EQE6_9ZZZZ</name>